<dbReference type="OrthoDB" id="9781724at2"/>
<evidence type="ECO:0000313" key="8">
    <source>
        <dbReference type="Proteomes" id="UP000198577"/>
    </source>
</evidence>
<dbReference type="GO" id="GO:0016020">
    <property type="term" value="C:membrane"/>
    <property type="evidence" value="ECO:0007669"/>
    <property type="project" value="UniProtKB-SubCell"/>
</dbReference>
<feature type="transmembrane region" description="Helical" evidence="5">
    <location>
        <begin position="77"/>
        <end position="100"/>
    </location>
</feature>
<dbReference type="STRING" id="937334.SAMN05444406_10339"/>
<dbReference type="PANTHER" id="PTHR43632">
    <property type="entry name" value="PERMEASE COMPONENT OF TUNGSTATE ABC TRANSPORTER"/>
    <property type="match status" value="1"/>
</dbReference>
<proteinExistence type="predicted"/>
<evidence type="ECO:0000256" key="2">
    <source>
        <dbReference type="ARBA" id="ARBA00022692"/>
    </source>
</evidence>
<evidence type="ECO:0000313" key="7">
    <source>
        <dbReference type="EMBL" id="SFP73778.1"/>
    </source>
</evidence>
<name>A0A1I5SSW4_9FIRM</name>
<keyword evidence="4 5" id="KW-0472">Membrane</keyword>
<dbReference type="RefSeq" id="WP_025748680.1">
    <property type="nucleotide sequence ID" value="NZ_FOXR01000003.1"/>
</dbReference>
<dbReference type="PANTHER" id="PTHR43632:SF1">
    <property type="entry name" value="PERMEASE COMPONENT OF TUNGSTATE ABC TRANSPORTER"/>
    <property type="match status" value="1"/>
</dbReference>
<dbReference type="AlphaFoldDB" id="A0A1I5SSW4"/>
<feature type="domain" description="ABC transmembrane type-1" evidence="6">
    <location>
        <begin position="6"/>
        <end position="201"/>
    </location>
</feature>
<dbReference type="CDD" id="cd06261">
    <property type="entry name" value="TM_PBP2"/>
    <property type="match status" value="1"/>
</dbReference>
<evidence type="ECO:0000259" key="6">
    <source>
        <dbReference type="PROSITE" id="PS50928"/>
    </source>
</evidence>
<evidence type="ECO:0000256" key="4">
    <source>
        <dbReference type="ARBA" id="ARBA00023136"/>
    </source>
</evidence>
<evidence type="ECO:0000256" key="5">
    <source>
        <dbReference type="SAM" id="Phobius"/>
    </source>
</evidence>
<dbReference type="Gene3D" id="1.10.3720.10">
    <property type="entry name" value="MetI-like"/>
    <property type="match status" value="1"/>
</dbReference>
<keyword evidence="2 5" id="KW-0812">Transmembrane</keyword>
<feature type="transmembrane region" description="Helical" evidence="5">
    <location>
        <begin position="6"/>
        <end position="29"/>
    </location>
</feature>
<keyword evidence="8" id="KW-1185">Reference proteome</keyword>
<reference evidence="7 8" key="1">
    <citation type="submission" date="2016-10" db="EMBL/GenBank/DDBJ databases">
        <authorList>
            <person name="de Groot N.N."/>
        </authorList>
    </citation>
    <scope>NUCLEOTIDE SEQUENCE [LARGE SCALE GENOMIC DNA]</scope>
    <source>
        <strain evidence="7 8">DSM 20678</strain>
    </source>
</reference>
<comment type="subcellular location">
    <subcellularLocation>
        <location evidence="1">Membrane</location>
        <topology evidence="1">Multi-pass membrane protein</topology>
    </subcellularLocation>
</comment>
<protein>
    <submittedName>
        <fullName evidence="7">Tungstate transport system permease protein</fullName>
    </submittedName>
</protein>
<dbReference type="InterPro" id="IPR035906">
    <property type="entry name" value="MetI-like_sf"/>
</dbReference>
<gene>
    <name evidence="7" type="ORF">SAMN05444406_10339</name>
</gene>
<dbReference type="InterPro" id="IPR049783">
    <property type="entry name" value="ABC_perm_TupB-like"/>
</dbReference>
<dbReference type="NCBIfam" id="NF038017">
    <property type="entry name" value="ABC_perm1"/>
    <property type="match status" value="1"/>
</dbReference>
<dbReference type="InterPro" id="IPR000515">
    <property type="entry name" value="MetI-like"/>
</dbReference>
<accession>A0A1I5SSW4</accession>
<dbReference type="SUPFAM" id="SSF161098">
    <property type="entry name" value="MetI-like"/>
    <property type="match status" value="1"/>
</dbReference>
<evidence type="ECO:0000256" key="1">
    <source>
        <dbReference type="ARBA" id="ARBA00004141"/>
    </source>
</evidence>
<sequence length="210" mass="23063">MVGNIVISTLVVCIPSTLISILLAVPAGYILKIKRFKGRRFIIRAVYTLSGLPPVLAGLVVYMMLSNKGPLGFLNILFTKWAMVIAQVILIVPIVILYTLSGLKNIFVLLDNLDYLDIRGKRRYLIMIREYSRELIYASVLGLSRAISEVGAVLIVGGNIEGETRILTTAIIHEVSKGEFSRALLLGLILLAISFGFNTALQVLQGDMVD</sequence>
<dbReference type="Proteomes" id="UP000198577">
    <property type="component" value="Unassembled WGS sequence"/>
</dbReference>
<dbReference type="GO" id="GO:0055085">
    <property type="term" value="P:transmembrane transport"/>
    <property type="evidence" value="ECO:0007669"/>
    <property type="project" value="InterPro"/>
</dbReference>
<feature type="transmembrane region" description="Helical" evidence="5">
    <location>
        <begin position="41"/>
        <end position="65"/>
    </location>
</feature>
<keyword evidence="3 5" id="KW-1133">Transmembrane helix</keyword>
<dbReference type="PROSITE" id="PS50928">
    <property type="entry name" value="ABC_TM1"/>
    <property type="match status" value="1"/>
</dbReference>
<evidence type="ECO:0000256" key="3">
    <source>
        <dbReference type="ARBA" id="ARBA00022989"/>
    </source>
</evidence>
<dbReference type="EMBL" id="FOXR01000003">
    <property type="protein sequence ID" value="SFP73778.1"/>
    <property type="molecule type" value="Genomic_DNA"/>
</dbReference>
<feature type="transmembrane region" description="Helical" evidence="5">
    <location>
        <begin position="183"/>
        <end position="204"/>
    </location>
</feature>
<organism evidence="7 8">
    <name type="scientific">Caldicoprobacter faecalis</name>
    <dbReference type="NCBI Taxonomy" id="937334"/>
    <lineage>
        <taxon>Bacteria</taxon>
        <taxon>Bacillati</taxon>
        <taxon>Bacillota</taxon>
        <taxon>Clostridia</taxon>
        <taxon>Caldicoprobacterales</taxon>
        <taxon>Caldicoprobacteraceae</taxon>
        <taxon>Caldicoprobacter</taxon>
    </lineage>
</organism>